<gene>
    <name evidence="1" type="ORF">C8E83_2195</name>
</gene>
<dbReference type="AlphaFoldDB" id="A0A495IH21"/>
<dbReference type="OrthoDB" id="5124510at2"/>
<name>A0A495IH21_9MICO</name>
<dbReference type="RefSeq" id="WP_121369896.1">
    <property type="nucleotide sequence ID" value="NZ_RBKS01000001.1"/>
</dbReference>
<dbReference type="Proteomes" id="UP000280008">
    <property type="component" value="Unassembled WGS sequence"/>
</dbReference>
<evidence type="ECO:0000313" key="2">
    <source>
        <dbReference type="Proteomes" id="UP000280008"/>
    </source>
</evidence>
<protein>
    <submittedName>
        <fullName evidence="1">Uncharacterized protein</fullName>
    </submittedName>
</protein>
<evidence type="ECO:0000313" key="1">
    <source>
        <dbReference type="EMBL" id="RKR75059.1"/>
    </source>
</evidence>
<proteinExistence type="predicted"/>
<sequence>MGQKCDSCGRAITGTPVRTPTRTLCEECGATFQGLAAGLIAGHDNVGQAIATEGWYQRLRKLRAAKREQR</sequence>
<keyword evidence="2" id="KW-1185">Reference proteome</keyword>
<reference evidence="1 2" key="1">
    <citation type="submission" date="2018-10" db="EMBL/GenBank/DDBJ databases">
        <title>Sequencing the genomes of 1000 actinobacteria strains.</title>
        <authorList>
            <person name="Klenk H.-P."/>
        </authorList>
    </citation>
    <scope>NUCLEOTIDE SEQUENCE [LARGE SCALE GENOMIC DNA]</scope>
    <source>
        <strain evidence="1 2">DSM 17894</strain>
    </source>
</reference>
<organism evidence="1 2">
    <name type="scientific">Frondihabitans australicus</name>
    <dbReference type="NCBI Taxonomy" id="386892"/>
    <lineage>
        <taxon>Bacteria</taxon>
        <taxon>Bacillati</taxon>
        <taxon>Actinomycetota</taxon>
        <taxon>Actinomycetes</taxon>
        <taxon>Micrococcales</taxon>
        <taxon>Microbacteriaceae</taxon>
        <taxon>Frondihabitans</taxon>
    </lineage>
</organism>
<comment type="caution">
    <text evidence="1">The sequence shown here is derived from an EMBL/GenBank/DDBJ whole genome shotgun (WGS) entry which is preliminary data.</text>
</comment>
<dbReference type="EMBL" id="RBKS01000001">
    <property type="protein sequence ID" value="RKR75059.1"/>
    <property type="molecule type" value="Genomic_DNA"/>
</dbReference>
<accession>A0A495IH21</accession>